<gene>
    <name evidence="4" type="primary">pyrC</name>
    <name evidence="4" type="ORF">JIP62_03705</name>
</gene>
<dbReference type="PANTHER" id="PTHR43668">
    <property type="entry name" value="ALLANTOINASE"/>
    <property type="match status" value="1"/>
</dbReference>
<dbReference type="InterPro" id="IPR006680">
    <property type="entry name" value="Amidohydro-rel"/>
</dbReference>
<dbReference type="PANTHER" id="PTHR43668:SF2">
    <property type="entry name" value="ALLANTOINASE"/>
    <property type="match status" value="1"/>
</dbReference>
<dbReference type="Pfam" id="PF01979">
    <property type="entry name" value="Amidohydro_1"/>
    <property type="match status" value="1"/>
</dbReference>
<dbReference type="Gene3D" id="2.30.40.10">
    <property type="entry name" value="Urease, subunit C, domain 1"/>
    <property type="match status" value="1"/>
</dbReference>
<feature type="domain" description="Amidohydrolase-related" evidence="2">
    <location>
        <begin position="253"/>
        <end position="424"/>
    </location>
</feature>
<sequence length="427" mass="44929">MTAFAIVNARLLDPSSDHDGPGAVLVQDGRIAEVVRGTAYQRPEGLQIIDAQGACLSPGLIDIRVKTGEPGAEPKETLKSASLSAAAGGVTTIVIQPDTDPAVDDPAMVDFIHRRGAALNLVNVYAAGAATQGRDGQRMAEIGLMHEAGALYFTDGDRVIANTRTLMRVMSYAGAFNALIACRPADPWLSEGAVATSGELSTRLGLSGAPAIAERIQLERDLALVEQTGARFLVDQISTEGALACLARARAKGLEVAASVSINHLCFNELDIGDYRTFYRLDPPLRAEGDRQALIEAIRDGLIEAVTSAHAPAPAEDKRRPFAESAPGAVGLETLLPAALTLHHQDGLDLLDILRPLTSGPATLMGLDSGVLEPGAPADLMLFDPDAPIVIDAAMLRSKSKNSPFDGRRLQGRVLGTWVGGRQVFAA</sequence>
<dbReference type="Proteomes" id="UP000595448">
    <property type="component" value="Chromosome"/>
</dbReference>
<dbReference type="InterPro" id="IPR011059">
    <property type="entry name" value="Metal-dep_hydrolase_composite"/>
</dbReference>
<dbReference type="EC" id="3.5.2.3" evidence="4"/>
<dbReference type="SUPFAM" id="SSF51338">
    <property type="entry name" value="Composite domain of metallo-dependent hydrolases"/>
    <property type="match status" value="1"/>
</dbReference>
<protein>
    <submittedName>
        <fullName evidence="4">Dihydroorotase</fullName>
        <ecNumber evidence="4">3.5.2.3</ecNumber>
    </submittedName>
</protein>
<accession>A0ABX7BR94</accession>
<dbReference type="InterPro" id="IPR004722">
    <property type="entry name" value="DHOase"/>
</dbReference>
<proteinExistence type="predicted"/>
<dbReference type="CDD" id="cd01317">
    <property type="entry name" value="DHOase_IIa"/>
    <property type="match status" value="1"/>
</dbReference>
<keyword evidence="1" id="KW-0665">Pyrimidine biosynthesis</keyword>
<dbReference type="Gene3D" id="3.20.20.140">
    <property type="entry name" value="Metal-dependent hydrolases"/>
    <property type="match status" value="1"/>
</dbReference>
<dbReference type="GO" id="GO:0004151">
    <property type="term" value="F:dihydroorotase activity"/>
    <property type="evidence" value="ECO:0007669"/>
    <property type="project" value="UniProtKB-EC"/>
</dbReference>
<organism evidence="4 5">
    <name type="scientific">Brevundimonas vitisensis</name>
    <dbReference type="NCBI Taxonomy" id="2800818"/>
    <lineage>
        <taxon>Bacteria</taxon>
        <taxon>Pseudomonadati</taxon>
        <taxon>Pseudomonadota</taxon>
        <taxon>Alphaproteobacteria</taxon>
        <taxon>Caulobacterales</taxon>
        <taxon>Caulobacteraceae</taxon>
        <taxon>Brevundimonas</taxon>
    </lineage>
</organism>
<reference evidence="4 5" key="1">
    <citation type="submission" date="2021-01" db="EMBL/GenBank/DDBJ databases">
        <title>Brevundimonas vitis sp. nov., an bacterium isolated from grape (Vitis vinifera).</title>
        <authorList>
            <person name="Jiang L."/>
            <person name="Lee J."/>
        </authorList>
    </citation>
    <scope>NUCLEOTIDE SEQUENCE [LARGE SCALE GENOMIC DNA]</scope>
    <source>
        <strain evidence="4 5">GRTSA-9</strain>
    </source>
</reference>
<dbReference type="InterPro" id="IPR032466">
    <property type="entry name" value="Metal_Hydrolase"/>
</dbReference>
<evidence type="ECO:0000259" key="2">
    <source>
        <dbReference type="Pfam" id="PF01979"/>
    </source>
</evidence>
<dbReference type="SUPFAM" id="SSF51556">
    <property type="entry name" value="Metallo-dependent hydrolases"/>
    <property type="match status" value="1"/>
</dbReference>
<evidence type="ECO:0000256" key="1">
    <source>
        <dbReference type="ARBA" id="ARBA00022975"/>
    </source>
</evidence>
<dbReference type="InterPro" id="IPR024403">
    <property type="entry name" value="DHOase_cat"/>
</dbReference>
<dbReference type="Pfam" id="PF12890">
    <property type="entry name" value="DHOase"/>
    <property type="match status" value="1"/>
</dbReference>
<evidence type="ECO:0000259" key="3">
    <source>
        <dbReference type="Pfam" id="PF12890"/>
    </source>
</evidence>
<evidence type="ECO:0000313" key="5">
    <source>
        <dbReference type="Proteomes" id="UP000595448"/>
    </source>
</evidence>
<dbReference type="EMBL" id="CP067977">
    <property type="protein sequence ID" value="QQQ19233.1"/>
    <property type="molecule type" value="Genomic_DNA"/>
</dbReference>
<name>A0ABX7BR94_9CAUL</name>
<evidence type="ECO:0000313" key="4">
    <source>
        <dbReference type="EMBL" id="QQQ19233.1"/>
    </source>
</evidence>
<keyword evidence="5" id="KW-1185">Reference proteome</keyword>
<dbReference type="InterPro" id="IPR050138">
    <property type="entry name" value="DHOase/Allantoinase_Hydrolase"/>
</dbReference>
<dbReference type="NCBIfam" id="TIGR00857">
    <property type="entry name" value="pyrC_multi"/>
    <property type="match status" value="1"/>
</dbReference>
<dbReference type="RefSeq" id="WP_201103584.1">
    <property type="nucleotide sequence ID" value="NZ_CP067977.1"/>
</dbReference>
<keyword evidence="4" id="KW-0378">Hydrolase</keyword>
<feature type="domain" description="Dihydroorotase catalytic" evidence="3">
    <location>
        <begin position="55"/>
        <end position="240"/>
    </location>
</feature>